<dbReference type="Pfam" id="PF13412">
    <property type="entry name" value="HTH_24"/>
    <property type="match status" value="1"/>
</dbReference>
<dbReference type="SUPFAM" id="SSF46785">
    <property type="entry name" value="Winged helix' DNA-binding domain"/>
    <property type="match status" value="1"/>
</dbReference>
<dbReference type="AlphaFoldDB" id="A0A1X4NRM4"/>
<protein>
    <recommendedName>
        <fullName evidence="1">HTH marR-type domain-containing protein</fullName>
    </recommendedName>
</protein>
<dbReference type="SMART" id="SM00347">
    <property type="entry name" value="HTH_MARR"/>
    <property type="match status" value="1"/>
</dbReference>
<feature type="domain" description="HTH marR-type" evidence="1">
    <location>
        <begin position="4"/>
        <end position="101"/>
    </location>
</feature>
<comment type="caution">
    <text evidence="2">The sequence shown here is derived from an EMBL/GenBank/DDBJ whole genome shotgun (WGS) entry which is preliminary data.</text>
</comment>
<dbReference type="STRING" id="1123756.MGEO_03075"/>
<evidence type="ECO:0000313" key="3">
    <source>
        <dbReference type="Proteomes" id="UP000193926"/>
    </source>
</evidence>
<dbReference type="InterPro" id="IPR036390">
    <property type="entry name" value="WH_DNA-bd_sf"/>
</dbReference>
<dbReference type="NCBIfam" id="TIGR04176">
    <property type="entry name" value="MarR_EPS"/>
    <property type="match status" value="1"/>
</dbReference>
<sequence length="117" mass="13026">MDDDVRFRLLRLLEEHPEKSQRQLSDALGLSLGAVNYVIKALVEKGEVKINNFRASDNKLRYAYILTPSGIDAKARLTAGFLRRKYAEYEALKAEIEALEADMPDKPSKVSASKGAG</sequence>
<proteinExistence type="predicted"/>
<gene>
    <name evidence="2" type="ORF">MGEO_03075</name>
</gene>
<dbReference type="CDD" id="cd00090">
    <property type="entry name" value="HTH_ARSR"/>
    <property type="match status" value="1"/>
</dbReference>
<dbReference type="GO" id="GO:0003700">
    <property type="term" value="F:DNA-binding transcription factor activity"/>
    <property type="evidence" value="ECO:0007669"/>
    <property type="project" value="InterPro"/>
</dbReference>
<dbReference type="EMBL" id="JFKC01000001">
    <property type="protein sequence ID" value="OSQ53589.1"/>
    <property type="molecule type" value="Genomic_DNA"/>
</dbReference>
<dbReference type="InterPro" id="IPR000835">
    <property type="entry name" value="HTH_MarR-typ"/>
</dbReference>
<evidence type="ECO:0000313" key="2">
    <source>
        <dbReference type="EMBL" id="OSQ53589.1"/>
    </source>
</evidence>
<dbReference type="InterPro" id="IPR011991">
    <property type="entry name" value="ArsR-like_HTH"/>
</dbReference>
<dbReference type="Proteomes" id="UP000193926">
    <property type="component" value="Unassembled WGS sequence"/>
</dbReference>
<organism evidence="2 3">
    <name type="scientific">Marivita geojedonensis</name>
    <dbReference type="NCBI Taxonomy" id="1123756"/>
    <lineage>
        <taxon>Bacteria</taxon>
        <taxon>Pseudomonadati</taxon>
        <taxon>Pseudomonadota</taxon>
        <taxon>Alphaproteobacteria</taxon>
        <taxon>Rhodobacterales</taxon>
        <taxon>Roseobacteraceae</taxon>
        <taxon>Marivita</taxon>
    </lineage>
</organism>
<dbReference type="InterPro" id="IPR026433">
    <property type="entry name" value="MarR_EPS"/>
</dbReference>
<dbReference type="Gene3D" id="1.10.10.10">
    <property type="entry name" value="Winged helix-like DNA-binding domain superfamily/Winged helix DNA-binding domain"/>
    <property type="match status" value="1"/>
</dbReference>
<dbReference type="InterPro" id="IPR036388">
    <property type="entry name" value="WH-like_DNA-bd_sf"/>
</dbReference>
<evidence type="ECO:0000259" key="1">
    <source>
        <dbReference type="SMART" id="SM00347"/>
    </source>
</evidence>
<accession>A0A1X4NRM4</accession>
<reference evidence="2 3" key="1">
    <citation type="submission" date="2014-03" db="EMBL/GenBank/DDBJ databases">
        <title>The draft genome sequence of Marivita geojedonensis KCTC 23882.</title>
        <authorList>
            <person name="Lai Q."/>
            <person name="Shao Z."/>
        </authorList>
    </citation>
    <scope>NUCLEOTIDE SEQUENCE [LARGE SCALE GENOMIC DNA]</scope>
    <source>
        <strain evidence="2 3">DPG-138</strain>
    </source>
</reference>
<dbReference type="OrthoDB" id="8537236at2"/>
<name>A0A1X4NRM4_9RHOB</name>
<keyword evidence="3" id="KW-1185">Reference proteome</keyword>